<organism evidence="1 2">
    <name type="scientific">Jiangella rhizosphaerae</name>
    <dbReference type="NCBI Taxonomy" id="2293569"/>
    <lineage>
        <taxon>Bacteria</taxon>
        <taxon>Bacillati</taxon>
        <taxon>Actinomycetota</taxon>
        <taxon>Actinomycetes</taxon>
        <taxon>Jiangellales</taxon>
        <taxon>Jiangellaceae</taxon>
        <taxon>Jiangella</taxon>
    </lineage>
</organism>
<gene>
    <name evidence="1" type="ORF">DY240_01450</name>
</gene>
<name>A0A418KX00_9ACTN</name>
<comment type="caution">
    <text evidence="1">The sequence shown here is derived from an EMBL/GenBank/DDBJ whole genome shotgun (WGS) entry which is preliminary data.</text>
</comment>
<dbReference type="OrthoDB" id="4084402at2"/>
<dbReference type="RefSeq" id="WP_119658200.1">
    <property type="nucleotide sequence ID" value="NZ_QUAL01000015.1"/>
</dbReference>
<dbReference type="EMBL" id="QUAL01000015">
    <property type="protein sequence ID" value="RIQ36938.1"/>
    <property type="molecule type" value="Genomic_DNA"/>
</dbReference>
<evidence type="ECO:0000313" key="2">
    <source>
        <dbReference type="Proteomes" id="UP000284057"/>
    </source>
</evidence>
<dbReference type="AlphaFoldDB" id="A0A418KX00"/>
<keyword evidence="2" id="KW-1185">Reference proteome</keyword>
<proteinExistence type="predicted"/>
<dbReference type="Proteomes" id="UP000284057">
    <property type="component" value="Unassembled WGS sequence"/>
</dbReference>
<reference evidence="1 2" key="1">
    <citation type="submission" date="2018-09" db="EMBL/GenBank/DDBJ databases">
        <title>Isolation, diversity and antifungal activity of actinobacteria from wheat.</title>
        <authorList>
            <person name="Han C."/>
        </authorList>
    </citation>
    <scope>NUCLEOTIDE SEQUENCE [LARGE SCALE GENOMIC DNA]</scope>
    <source>
        <strain evidence="1 2">NEAU-YY265</strain>
    </source>
</reference>
<evidence type="ECO:0000313" key="1">
    <source>
        <dbReference type="EMBL" id="RIQ36938.1"/>
    </source>
</evidence>
<protein>
    <submittedName>
        <fullName evidence="1">Uncharacterized protein</fullName>
    </submittedName>
</protein>
<sequence>MSMLARVPRSRTTEDMDLAAQHAQHLTEAERTHRTWRQLLAAAFDADVGAVVVTTNAAARP</sequence>
<accession>A0A418KX00</accession>